<feature type="signal peptide" evidence="2">
    <location>
        <begin position="1"/>
        <end position="17"/>
    </location>
</feature>
<dbReference type="AlphaFoldDB" id="A0A2Z3H5E6"/>
<dbReference type="RefSeq" id="WP_010037778.1">
    <property type="nucleotide sequence ID" value="NZ_CP025958.1"/>
</dbReference>
<dbReference type="KEGG" id="gog:C1280_19120"/>
<evidence type="ECO:0000256" key="1">
    <source>
        <dbReference type="SAM" id="MobiDB-lite"/>
    </source>
</evidence>
<keyword evidence="2" id="KW-0732">Signal</keyword>
<evidence type="ECO:0000313" key="3">
    <source>
        <dbReference type="EMBL" id="AWM38887.1"/>
    </source>
</evidence>
<evidence type="ECO:0000313" key="4">
    <source>
        <dbReference type="Proteomes" id="UP000245802"/>
    </source>
</evidence>
<sequence length="110" mass="11614">MTFLILTVVLVAGLAVAGRQPEPPPLLTLDDAVGFEVAGGWRVVQSPDLPGPYRRGGLPHQAAKGQGGGARWRNRMGEASHQFVPQQGAEQLAVPLETVDGRLTVAVLAR</sequence>
<feature type="region of interest" description="Disordered" evidence="1">
    <location>
        <begin position="50"/>
        <end position="70"/>
    </location>
</feature>
<proteinExistence type="predicted"/>
<organism evidence="3 4">
    <name type="scientific">Gemmata obscuriglobus</name>
    <dbReference type="NCBI Taxonomy" id="114"/>
    <lineage>
        <taxon>Bacteria</taxon>
        <taxon>Pseudomonadati</taxon>
        <taxon>Planctomycetota</taxon>
        <taxon>Planctomycetia</taxon>
        <taxon>Gemmatales</taxon>
        <taxon>Gemmataceae</taxon>
        <taxon>Gemmata</taxon>
    </lineage>
</organism>
<accession>A0A2Z3H5E6</accession>
<name>A0A2Z3H5E6_9BACT</name>
<protein>
    <submittedName>
        <fullName evidence="3">Uncharacterized protein</fullName>
    </submittedName>
</protein>
<keyword evidence="4" id="KW-1185">Reference proteome</keyword>
<feature type="chain" id="PRO_5016454231" evidence="2">
    <location>
        <begin position="18"/>
        <end position="110"/>
    </location>
</feature>
<evidence type="ECO:0000256" key="2">
    <source>
        <dbReference type="SAM" id="SignalP"/>
    </source>
</evidence>
<dbReference type="Proteomes" id="UP000245802">
    <property type="component" value="Chromosome"/>
</dbReference>
<reference evidence="3 4" key="1">
    <citation type="submission" date="2018-01" db="EMBL/GenBank/DDBJ databases">
        <title>G. obscuriglobus.</title>
        <authorList>
            <person name="Franke J."/>
            <person name="Blomberg W."/>
            <person name="Selmecki A."/>
        </authorList>
    </citation>
    <scope>NUCLEOTIDE SEQUENCE [LARGE SCALE GENOMIC DNA]</scope>
    <source>
        <strain evidence="3 4">DSM 5831</strain>
    </source>
</reference>
<gene>
    <name evidence="3" type="ORF">C1280_19120</name>
</gene>
<dbReference type="EMBL" id="CP025958">
    <property type="protein sequence ID" value="AWM38887.1"/>
    <property type="molecule type" value="Genomic_DNA"/>
</dbReference>